<feature type="region of interest" description="Disordered" evidence="2">
    <location>
        <begin position="1250"/>
        <end position="1320"/>
    </location>
</feature>
<feature type="compositionally biased region" description="Basic and acidic residues" evidence="2">
    <location>
        <begin position="268"/>
        <end position="283"/>
    </location>
</feature>
<feature type="compositionally biased region" description="Polar residues" evidence="2">
    <location>
        <begin position="464"/>
        <end position="475"/>
    </location>
</feature>
<feature type="compositionally biased region" description="Polar residues" evidence="2">
    <location>
        <begin position="325"/>
        <end position="340"/>
    </location>
</feature>
<feature type="coiled-coil region" evidence="1">
    <location>
        <begin position="2134"/>
        <end position="2168"/>
    </location>
</feature>
<feature type="compositionally biased region" description="Polar residues" evidence="2">
    <location>
        <begin position="1194"/>
        <end position="1204"/>
    </location>
</feature>
<dbReference type="STRING" id="1878942.GCA_900128755_00627"/>
<feature type="compositionally biased region" description="Polar residues" evidence="2">
    <location>
        <begin position="379"/>
        <end position="394"/>
    </location>
</feature>
<accession>A0A2U8IA41</accession>
<feature type="compositionally biased region" description="Polar residues" evidence="2">
    <location>
        <begin position="899"/>
        <end position="916"/>
    </location>
</feature>
<dbReference type="Proteomes" id="UP000261875">
    <property type="component" value="Chromosome"/>
</dbReference>
<feature type="region of interest" description="Disordered" evidence="2">
    <location>
        <begin position="1690"/>
        <end position="1718"/>
    </location>
</feature>
<feature type="compositionally biased region" description="Polar residues" evidence="2">
    <location>
        <begin position="518"/>
        <end position="529"/>
    </location>
</feature>
<protein>
    <submittedName>
        <fullName evidence="3">Uncharacterized protein</fullName>
    </submittedName>
</protein>
<feature type="compositionally biased region" description="Basic and acidic residues" evidence="2">
    <location>
        <begin position="1250"/>
        <end position="1272"/>
    </location>
</feature>
<feature type="region of interest" description="Disordered" evidence="2">
    <location>
        <begin position="1634"/>
        <end position="1655"/>
    </location>
</feature>
<feature type="compositionally biased region" description="Polar residues" evidence="2">
    <location>
        <begin position="491"/>
        <end position="502"/>
    </location>
</feature>
<feature type="region of interest" description="Disordered" evidence="2">
    <location>
        <begin position="1056"/>
        <end position="1084"/>
    </location>
</feature>
<feature type="region of interest" description="Disordered" evidence="2">
    <location>
        <begin position="2344"/>
        <end position="2370"/>
    </location>
</feature>
<feature type="compositionally biased region" description="Basic and acidic residues" evidence="2">
    <location>
        <begin position="67"/>
        <end position="78"/>
    </location>
</feature>
<evidence type="ECO:0000313" key="3">
    <source>
        <dbReference type="EMBL" id="AWK14944.1"/>
    </source>
</evidence>
<feature type="compositionally biased region" description="Polar residues" evidence="2">
    <location>
        <begin position="406"/>
        <end position="421"/>
    </location>
</feature>
<dbReference type="KEGG" id="fsm:CCS41_11435"/>
<feature type="region of interest" description="Disordered" evidence="2">
    <location>
        <begin position="844"/>
        <end position="916"/>
    </location>
</feature>
<feature type="coiled-coil region" evidence="1">
    <location>
        <begin position="2260"/>
        <end position="2287"/>
    </location>
</feature>
<feature type="region of interest" description="Disordered" evidence="2">
    <location>
        <begin position="1422"/>
        <end position="1458"/>
    </location>
</feature>
<feature type="compositionally biased region" description="Polar residues" evidence="2">
    <location>
        <begin position="94"/>
        <end position="107"/>
    </location>
</feature>
<feature type="compositionally biased region" description="Polar residues" evidence="2">
    <location>
        <begin position="433"/>
        <end position="448"/>
    </location>
</feature>
<feature type="compositionally biased region" description="Polar residues" evidence="2">
    <location>
        <begin position="1301"/>
        <end position="1311"/>
    </location>
</feature>
<feature type="compositionally biased region" description="Basic and acidic residues" evidence="2">
    <location>
        <begin position="535"/>
        <end position="551"/>
    </location>
</feature>
<feature type="compositionally biased region" description="Polar residues" evidence="2">
    <location>
        <begin position="558"/>
        <end position="567"/>
    </location>
</feature>
<feature type="compositionally biased region" description="Basic and acidic residues" evidence="2">
    <location>
        <begin position="2347"/>
        <end position="2359"/>
    </location>
</feature>
<reference evidence="3 4" key="1">
    <citation type="submission" date="2017-05" db="EMBL/GenBank/DDBJ databases">
        <title>Genome sequence of Candidatus Fukatsuia symbiotica and Candidatus Hamiltonella defensa from Acyrthosiphon pisum strain 5D.</title>
        <authorList>
            <person name="Patel V.A."/>
            <person name="Chevignon G."/>
            <person name="Russell J.A."/>
            <person name="Oliver K.M."/>
        </authorList>
    </citation>
    <scope>NUCLEOTIDE SEQUENCE [LARGE SCALE GENOMIC DNA]</scope>
    <source>
        <strain evidence="3 4">5D</strain>
    </source>
</reference>
<feature type="compositionally biased region" description="Polar residues" evidence="2">
    <location>
        <begin position="1635"/>
        <end position="1649"/>
    </location>
</feature>
<name>A0A2U8IA41_9GAMM</name>
<feature type="region of interest" description="Disordered" evidence="2">
    <location>
        <begin position="193"/>
        <end position="601"/>
    </location>
</feature>
<organism evidence="3 4">
    <name type="scientific">Candidatus Fukatsuia symbiotica</name>
    <dbReference type="NCBI Taxonomy" id="1878942"/>
    <lineage>
        <taxon>Bacteria</taxon>
        <taxon>Pseudomonadati</taxon>
        <taxon>Pseudomonadota</taxon>
        <taxon>Gammaproteobacteria</taxon>
        <taxon>Enterobacterales</taxon>
        <taxon>Yersiniaceae</taxon>
        <taxon>Candidatus Fukatsuia</taxon>
    </lineage>
</organism>
<proteinExistence type="predicted"/>
<feature type="compositionally biased region" description="Polar residues" evidence="2">
    <location>
        <begin position="352"/>
        <end position="367"/>
    </location>
</feature>
<feature type="compositionally biased region" description="Polar residues" evidence="2">
    <location>
        <begin position="1433"/>
        <end position="1445"/>
    </location>
</feature>
<feature type="compositionally biased region" description="Polar residues" evidence="2">
    <location>
        <begin position="1691"/>
        <end position="1702"/>
    </location>
</feature>
<feature type="region of interest" description="Disordered" evidence="2">
    <location>
        <begin position="67"/>
        <end position="164"/>
    </location>
</feature>
<dbReference type="EMBL" id="CP021659">
    <property type="protein sequence ID" value="AWK14944.1"/>
    <property type="molecule type" value="Genomic_DNA"/>
</dbReference>
<gene>
    <name evidence="3" type="ORF">CCS41_11435</name>
</gene>
<feature type="compositionally biased region" description="Polar residues" evidence="2">
    <location>
        <begin position="849"/>
        <end position="864"/>
    </location>
</feature>
<evidence type="ECO:0000256" key="2">
    <source>
        <dbReference type="SAM" id="MobiDB-lite"/>
    </source>
</evidence>
<feature type="compositionally biased region" description="Basic and acidic residues" evidence="2">
    <location>
        <begin position="879"/>
        <end position="890"/>
    </location>
</feature>
<feature type="region of interest" description="Disordered" evidence="2">
    <location>
        <begin position="1168"/>
        <end position="1206"/>
    </location>
</feature>
<feature type="compositionally biased region" description="Polar residues" evidence="2">
    <location>
        <begin position="295"/>
        <end position="313"/>
    </location>
</feature>
<keyword evidence="4" id="KW-1185">Reference proteome</keyword>
<feature type="compositionally biased region" description="Polar residues" evidence="2">
    <location>
        <begin position="213"/>
        <end position="254"/>
    </location>
</feature>
<feature type="compositionally biased region" description="Basic and acidic residues" evidence="2">
    <location>
        <begin position="134"/>
        <end position="162"/>
    </location>
</feature>
<keyword evidence="1" id="KW-0175">Coiled coil</keyword>
<evidence type="ECO:0000256" key="1">
    <source>
        <dbReference type="SAM" id="Coils"/>
    </source>
</evidence>
<evidence type="ECO:0000313" key="4">
    <source>
        <dbReference type="Proteomes" id="UP000261875"/>
    </source>
</evidence>
<sequence>MGTVSYNNTKQTTHSIVRVVVSTETGAAKCTTPFAVEFTGAFRSPYLPYRLSVSISVKYSAGAAEGEKQGRVIPHPEKQSQLPETPHLAARTSPEPSFTDQGTQTDLPTEPHQPVVPPKAHKSPAVSSSMSEKNVIESKPSEASANKEETQSAKPSTDDKSTFTDPVGVVEKKQHRFLRMIWRFFQGILHKNPSKSEPIVSEKSGTEVEEISGGTSTAREVSSKSVQTSGTVPQMHPTNSRKGGTLQTSRQNGLDSEIHYPRSRSRSVSKEKLVVKMPEERKQPQPTALKKNIKTKSVGTSTLSNSKDASTSVDDLVPAKEHKSVGTSTLSNSKDASTSVDDLVPAKEHKSVGTSMLSNSKDASTSVDGLVPAKEHKSVGTSTLSNSKDASTSVDDLVSAKEHKSVGTSTLSNSKDASTSVDDLEPAKEHKSVGTSTLSNSKDASTSVDDLEPAKKHKSVGASMLSNSKDASTSVDDLEPAKEHKSVGASMLSNSKDASTSVDDLEPAKEHKSVGASMLSNSKDASTSVDGLVTAEEKQEIETPKIDEKTLVEMPGEQNGSESSESVLSKGDSVNGAPVLRQDPQDPKQQGAGWMTAGIRPETEEITSVVAKASKASTQTESTVAISGARTFSLDFSELNKLLSAPYSYDPTSELAPKLPIESNDHVSAEDSFLKDKMAEIVASINKQAELFDSINDENKRLELQDLFFDTTRRIATEQQGLRKIAEQYSLESIEAVIKSLAKEIYKDGLSPKSLSHGNTQSKYIETVSKPAIEAANQAPSRESEEVPKIVPETTSMLPLAPEQADIETQSELSSDKLFSESAVILGAEKKTYADGFVTPKRHRGAKNTAASSFAMQQESTLEISSKAREPSVQLQKGKPSELESKDRFGVLESEEFQTRLNPSVSGQAEPSEETLSLQEVVTHGQEKSLASSESGMMQVMLSPEKMREIKEIDVVGNPHIFTAIKQIDPFNGKKPEVYLLKSENDTVPFIIKKSEEGKLSLDFYGENVVTSVIGDNIDELKSKVKELAKHYGIGQLGGFDIYKVNVQAVTGTMSKPALEANQPSSETVQEEKPTILSVQPSPDAARVSDIPLVLPPKTDSASLPSQPITLSVSDTVAVTETQPLSGENLVVAEEEKSSNNVPVEGMPVSHFSDAGERRTFAEVVKENNAPKEPKAISSQANAKQKTNRKGVKPSSNLAVSSKSKPLEIDEEGFVKKRQRGGHGSWRAAIKGDEPFELVLGNRFTDLKLDDLGDSEKVPNDGPMHVKVEPGKRSKMNPAQRPAKSSSVPLQEEHSPLIETPISQSSATEPQPENPVREAGMNTDKVTEPTVQASPPPANRVTLATSGENLVVAEEKKSSYNAPVEGIAVLGKQDSSLFDTSTSIKLDSKSAKIFAAESEPRPASPVKEAATTVEAAKAPVPFSHSVDTGAPTEISSGATEHSVQLQKGKPSKLESKNGFGVLGSEELQTRLNPSVSGQAEPIIPSEETLSLQKIVTNGQEKSIASSESGMMQVMLSPEKMREIKEIDVVGNPHIFTAIKQIDPFNGKKPEVYLLKSKNDTVPFIIKKSEEGKLSLDFYGENVVTSVIGDNIDELKSRVKELAKHYGIGQLGGFDIYKVNVQAVTGTMSKPALEANQPSSEVVQDETPTILSVGPSPDAARVSDIPLVLPPKTNSASPQSILSQAEKIPTTAPETTSTLSQKSPVFPLWNEPTESEKTSIGERGVEGFETMPIAVPEESDDQLLARMLAPDPDLDRMLANIQMSQMAPKFSSYLKDRITRLERSIFQKEGILSKGYNDLARLNNESLYSQTVQKLQLHSRELKYRSEEQAFQLLDSGSETLRNAIEYLQKNPDKVVPAISPEEKQQAQQFVTDPRRNSYDAIQSIKNFGEAPQEAARDVRLLKYEIKLIEEYKTKLIAEWNELNSLRPEDEISSQIDTMKAESGENASALNHTTEVTQTANTSLSDAKSKELTKLLETVFGQYEEMLLTADQNLADVELETDNPADPKLVIENSNKRGHIQKWHKVKLEVTKKIEELKSDLERVSKGEYPLLPFLASEPDFKPYYQILPDNREFNSEIKKPAKEKTDWNKLYILHDEKINGINELLILIEKNKESLLENKEKIIKLEGETKDSLIIEERHKLKEKNQEVMVLQKEYRDGNESIEKLKRDLLSTDEIALYLDEKIAKYQPVLEEKMGTLTAEKQLSTIESIKEIIGSMADYTDHSQTEIYNGIYNNISALQGDKTVKNIQEILCDRLEIKKCKMIQENIGALEDQRANLEIKIIDIQKKRDSLDINISTLDDEELAREAEIKKCRATIEEINNTIKIQNIKLEELRVSKEELEQEIDNAQEKLGNESDQPKSEPVGPWWYPS</sequence>